<accession>A0A7Y9R2G2</accession>
<dbReference type="PANTHER" id="PTHR43718:SF2">
    <property type="entry name" value="LON PROTEASE HOMOLOG, MITOCHONDRIAL"/>
    <property type="match status" value="1"/>
</dbReference>
<dbReference type="RefSeq" id="WP_179634965.1">
    <property type="nucleotide sequence ID" value="NZ_JACCFH010000001.1"/>
</dbReference>
<dbReference type="EMBL" id="JACCFH010000001">
    <property type="protein sequence ID" value="NYG34298.1"/>
    <property type="molecule type" value="Genomic_DNA"/>
</dbReference>
<protein>
    <recommendedName>
        <fullName evidence="2">AAA+ ATPase domain-containing protein</fullName>
    </recommendedName>
</protein>
<keyword evidence="4" id="KW-1185">Reference proteome</keyword>
<dbReference type="GO" id="GO:0006515">
    <property type="term" value="P:protein quality control for misfolded or incompletely synthesized proteins"/>
    <property type="evidence" value="ECO:0007669"/>
    <property type="project" value="TreeGrafter"/>
</dbReference>
<dbReference type="SMART" id="SM00382">
    <property type="entry name" value="AAA"/>
    <property type="match status" value="1"/>
</dbReference>
<dbReference type="InterPro" id="IPR003959">
    <property type="entry name" value="ATPase_AAA_core"/>
</dbReference>
<organism evidence="3 4">
    <name type="scientific">Sphaerotilus montanus</name>
    <dbReference type="NCBI Taxonomy" id="522889"/>
    <lineage>
        <taxon>Bacteria</taxon>
        <taxon>Pseudomonadati</taxon>
        <taxon>Pseudomonadota</taxon>
        <taxon>Betaproteobacteria</taxon>
        <taxon>Burkholderiales</taxon>
        <taxon>Sphaerotilaceae</taxon>
        <taxon>Sphaerotilus</taxon>
    </lineage>
</organism>
<dbReference type="Pfam" id="PF00004">
    <property type="entry name" value="AAA"/>
    <property type="match status" value="1"/>
</dbReference>
<dbReference type="GO" id="GO:0016887">
    <property type="term" value="F:ATP hydrolysis activity"/>
    <property type="evidence" value="ECO:0007669"/>
    <property type="project" value="InterPro"/>
</dbReference>
<dbReference type="Gene3D" id="3.40.50.300">
    <property type="entry name" value="P-loop containing nucleotide triphosphate hydrolases"/>
    <property type="match status" value="1"/>
</dbReference>
<dbReference type="InterPro" id="IPR027065">
    <property type="entry name" value="Lon_Prtase"/>
</dbReference>
<dbReference type="GO" id="GO:0007005">
    <property type="term" value="P:mitochondrion organization"/>
    <property type="evidence" value="ECO:0007669"/>
    <property type="project" value="TreeGrafter"/>
</dbReference>
<gene>
    <name evidence="3" type="ORF">BDD16_003284</name>
</gene>
<dbReference type="AlphaFoldDB" id="A0A7Y9R2G2"/>
<dbReference type="PANTHER" id="PTHR43718">
    <property type="entry name" value="LON PROTEASE"/>
    <property type="match status" value="1"/>
</dbReference>
<dbReference type="SUPFAM" id="SSF52540">
    <property type="entry name" value="P-loop containing nucleoside triphosphate hydrolases"/>
    <property type="match status" value="1"/>
</dbReference>
<name>A0A7Y9R2G2_9BURK</name>
<evidence type="ECO:0000313" key="4">
    <source>
        <dbReference type="Proteomes" id="UP000518288"/>
    </source>
</evidence>
<sequence length="787" mass="85284">MAAAMRRVRTAVRDGDANRLLAAMARQPDVGLQGVLFGAWTVASGALAWRRPAGATAMTPEQVQRVKRCLWGLAGDAVWVEASVDLLTSEPRRLVALAPQLSRPEVLDHLLGMVVARVALDRMTGRSGGGSSGVGHEPFGHPTAERHEARSEGPGAVVGGRATEGDPLIADKPPAVQRAHLKSPVLVMLASAEGLTGVALAAAKPLRLALDEQRSRIARLDALDVCIDRLSAVMPEARALECLTEELLTAVEPALHGPRHRELQLKPAVRRIGVKWRDLRTEGWDSDSPDGLTDLLTIPGADQLRKDLAPIMRLCWREPLDEQLHDTEEAAALIRLLRLYVQLNLDTSLDQPAQPTLNACARAFGMWAAVEQRLPDLPTRPGGPAALYWDEESDETSAMEPGAALRALLRDSVQVRQQATFQVAGHTDIMDAVQSRPASKSAGSSPMVPRPTSTEAAITAARDAAVAASVKAVAAHQELLAERFPQQSLSTLVEHTTWVVIREPIAEMRDKDDRLILASYEGLRVPLPLALLPEAVELEARIAQLHTEFPWATRAIEIVAGEMLARRRLAAVSFAWAPILLVGPPGTGKTRLARRLAEVMGLSFLPLGVGGSSDSKLLTGTNRGWASGEPSPIVRALRDRRMAQILVLLDEVDKCSHRTMNAVPIQAALLGLLEPESSRNWIDAYLQVPCDLSKLLFVATANRLGTIDAALMSRLQPVLVPTPERRHYPAIIEQVVRDVASDWGLPFEVMPELDVSGIAQAAGSVRELVRLVRREIVRAVTARGQPH</sequence>
<feature type="region of interest" description="Disordered" evidence="1">
    <location>
        <begin position="126"/>
        <end position="158"/>
    </location>
</feature>
<dbReference type="Proteomes" id="UP000518288">
    <property type="component" value="Unassembled WGS sequence"/>
</dbReference>
<evidence type="ECO:0000313" key="3">
    <source>
        <dbReference type="EMBL" id="NYG34298.1"/>
    </source>
</evidence>
<comment type="caution">
    <text evidence="3">The sequence shown here is derived from an EMBL/GenBank/DDBJ whole genome shotgun (WGS) entry which is preliminary data.</text>
</comment>
<evidence type="ECO:0000256" key="1">
    <source>
        <dbReference type="SAM" id="MobiDB-lite"/>
    </source>
</evidence>
<dbReference type="GO" id="GO:0005524">
    <property type="term" value="F:ATP binding"/>
    <property type="evidence" value="ECO:0007669"/>
    <property type="project" value="InterPro"/>
</dbReference>
<reference evidence="3 4" key="1">
    <citation type="submission" date="2020-07" db="EMBL/GenBank/DDBJ databases">
        <title>Genomic Encyclopedia of Archaeal and Bacterial Type Strains, Phase II (KMG-II): from individual species to whole genera.</title>
        <authorList>
            <person name="Goeker M."/>
        </authorList>
    </citation>
    <scope>NUCLEOTIDE SEQUENCE [LARGE SCALE GENOMIC DNA]</scope>
    <source>
        <strain evidence="3 4">DSM 21226</strain>
    </source>
</reference>
<dbReference type="InterPro" id="IPR027417">
    <property type="entry name" value="P-loop_NTPase"/>
</dbReference>
<dbReference type="GO" id="GO:0004176">
    <property type="term" value="F:ATP-dependent peptidase activity"/>
    <property type="evidence" value="ECO:0007669"/>
    <property type="project" value="InterPro"/>
</dbReference>
<dbReference type="GO" id="GO:0004252">
    <property type="term" value="F:serine-type endopeptidase activity"/>
    <property type="evidence" value="ECO:0007669"/>
    <property type="project" value="InterPro"/>
</dbReference>
<proteinExistence type="predicted"/>
<evidence type="ECO:0000259" key="2">
    <source>
        <dbReference type="SMART" id="SM00382"/>
    </source>
</evidence>
<dbReference type="GO" id="GO:0003697">
    <property type="term" value="F:single-stranded DNA binding"/>
    <property type="evidence" value="ECO:0007669"/>
    <property type="project" value="TreeGrafter"/>
</dbReference>
<feature type="domain" description="AAA+ ATPase" evidence="2">
    <location>
        <begin position="575"/>
        <end position="725"/>
    </location>
</feature>
<dbReference type="GO" id="GO:0051131">
    <property type="term" value="P:chaperone-mediated protein complex assembly"/>
    <property type="evidence" value="ECO:0007669"/>
    <property type="project" value="TreeGrafter"/>
</dbReference>
<dbReference type="InterPro" id="IPR003593">
    <property type="entry name" value="AAA+_ATPase"/>
</dbReference>